<dbReference type="PROSITE" id="PS51257">
    <property type="entry name" value="PROKAR_LIPOPROTEIN"/>
    <property type="match status" value="1"/>
</dbReference>
<name>A0ABW0YMA4_9BACI</name>
<dbReference type="RefSeq" id="WP_385941603.1">
    <property type="nucleotide sequence ID" value="NZ_JBHSOZ010000005.1"/>
</dbReference>
<comment type="caution">
    <text evidence="11">The sequence shown here is derived from an EMBL/GenBank/DDBJ whole genome shotgun (WGS) entry which is preliminary data.</text>
</comment>
<evidence type="ECO:0000259" key="9">
    <source>
        <dbReference type="SMART" id="SM00062"/>
    </source>
</evidence>
<dbReference type="EMBL" id="JBHSOZ010000005">
    <property type="protein sequence ID" value="MFC5713613.1"/>
    <property type="molecule type" value="Genomic_DNA"/>
</dbReference>
<gene>
    <name evidence="11" type="ORF">ACFPU1_12540</name>
</gene>
<feature type="domain" description="Solute-binding protein family 3/N-terminal" evidence="9">
    <location>
        <begin position="64"/>
        <end position="281"/>
    </location>
</feature>
<feature type="signal peptide" evidence="8">
    <location>
        <begin position="1"/>
        <end position="23"/>
    </location>
</feature>
<feature type="chain" id="PRO_5046714100" evidence="8">
    <location>
        <begin position="24"/>
        <end position="285"/>
    </location>
</feature>
<dbReference type="PANTHER" id="PTHR35936:SF38">
    <property type="entry name" value="GLUTAMINE-BINDING PERIPLASMIC PROTEIN"/>
    <property type="match status" value="1"/>
</dbReference>
<organism evidence="11 12">
    <name type="scientific">Thalassorhabdus alkalitolerans</name>
    <dbReference type="NCBI Taxonomy" id="2282697"/>
    <lineage>
        <taxon>Bacteria</taxon>
        <taxon>Bacillati</taxon>
        <taxon>Bacillota</taxon>
        <taxon>Bacilli</taxon>
        <taxon>Bacillales</taxon>
        <taxon>Bacillaceae</taxon>
        <taxon>Thalassorhabdus</taxon>
    </lineage>
</organism>
<evidence type="ECO:0000256" key="1">
    <source>
        <dbReference type="ARBA" id="ARBA00004196"/>
    </source>
</evidence>
<feature type="domain" description="Ionotropic glutamate receptor C-terminal" evidence="10">
    <location>
        <begin position="64"/>
        <end position="280"/>
    </location>
</feature>
<dbReference type="InterPro" id="IPR001638">
    <property type="entry name" value="Solute-binding_3/MltF_N"/>
</dbReference>
<evidence type="ECO:0000259" key="10">
    <source>
        <dbReference type="SMART" id="SM00079"/>
    </source>
</evidence>
<evidence type="ECO:0000313" key="11">
    <source>
        <dbReference type="EMBL" id="MFC5713613.1"/>
    </source>
</evidence>
<evidence type="ECO:0000256" key="8">
    <source>
        <dbReference type="SAM" id="SignalP"/>
    </source>
</evidence>
<dbReference type="SMART" id="SM00062">
    <property type="entry name" value="PBPb"/>
    <property type="match status" value="1"/>
</dbReference>
<evidence type="ECO:0000256" key="4">
    <source>
        <dbReference type="ARBA" id="ARBA00023139"/>
    </source>
</evidence>
<keyword evidence="3 8" id="KW-0732">Signal</keyword>
<dbReference type="PROSITE" id="PS01039">
    <property type="entry name" value="SBP_BACTERIAL_3"/>
    <property type="match status" value="1"/>
</dbReference>
<comment type="similarity">
    <text evidence="2 6">Belongs to the bacterial solute-binding protein 3 family.</text>
</comment>
<keyword evidence="5" id="KW-0449">Lipoprotein</keyword>
<feature type="region of interest" description="Disordered" evidence="7">
    <location>
        <begin position="24"/>
        <end position="66"/>
    </location>
</feature>
<sequence>MKKVLLFLLMSFILMFAAACGEAEDTGGDEDTGVDAETEDAAEEETEGTEEDSEEAASDGETETYSVATDNNYIPFEFLEDGELVGFDIDLINAIADEAGFEIEIEQMEFSGIVAAIPSERFDMGIAGMTITEERQENIDFSQPYYDAGLVLAVKDGSDIQSIDDVDGLTVATRVGSTSEDYLNENTEANIEAFPEIPEAYQAVLTERADAVLYDLPNVQYYAETETGGELQIVGDTLTGEQYGIAFPKGSELVDEVDAAIDALKEDGTFGDIYEKWFGDRPEGL</sequence>
<dbReference type="PANTHER" id="PTHR35936">
    <property type="entry name" value="MEMBRANE-BOUND LYTIC MUREIN TRANSGLYCOSYLASE F"/>
    <property type="match status" value="1"/>
</dbReference>
<dbReference type="Gene3D" id="3.40.190.10">
    <property type="entry name" value="Periplasmic binding protein-like II"/>
    <property type="match status" value="2"/>
</dbReference>
<protein>
    <submittedName>
        <fullName evidence="11">Transporter substrate-binding domain-containing protein</fullName>
    </submittedName>
</protein>
<feature type="compositionally biased region" description="Acidic residues" evidence="7">
    <location>
        <begin position="24"/>
        <end position="62"/>
    </location>
</feature>
<evidence type="ECO:0000313" key="12">
    <source>
        <dbReference type="Proteomes" id="UP001596142"/>
    </source>
</evidence>
<reference evidence="12" key="1">
    <citation type="journal article" date="2019" name="Int. J. Syst. Evol. Microbiol.">
        <title>The Global Catalogue of Microorganisms (GCM) 10K type strain sequencing project: providing services to taxonomists for standard genome sequencing and annotation.</title>
        <authorList>
            <consortium name="The Broad Institute Genomics Platform"/>
            <consortium name="The Broad Institute Genome Sequencing Center for Infectious Disease"/>
            <person name="Wu L."/>
            <person name="Ma J."/>
        </authorList>
    </citation>
    <scope>NUCLEOTIDE SEQUENCE [LARGE SCALE GENOMIC DNA]</scope>
    <source>
        <strain evidence="12">CECT 7184</strain>
    </source>
</reference>
<dbReference type="Pfam" id="PF00497">
    <property type="entry name" value="SBP_bac_3"/>
    <property type="match status" value="1"/>
</dbReference>
<proteinExistence type="inferred from homology"/>
<dbReference type="Proteomes" id="UP001596142">
    <property type="component" value="Unassembled WGS sequence"/>
</dbReference>
<comment type="subcellular location">
    <subcellularLocation>
        <location evidence="1">Cell envelope</location>
    </subcellularLocation>
</comment>
<dbReference type="SUPFAM" id="SSF53850">
    <property type="entry name" value="Periplasmic binding protein-like II"/>
    <property type="match status" value="1"/>
</dbReference>
<evidence type="ECO:0000256" key="3">
    <source>
        <dbReference type="ARBA" id="ARBA00022729"/>
    </source>
</evidence>
<keyword evidence="4" id="KW-0564">Palmitate</keyword>
<keyword evidence="12" id="KW-1185">Reference proteome</keyword>
<dbReference type="InterPro" id="IPR018313">
    <property type="entry name" value="SBP_3_CS"/>
</dbReference>
<dbReference type="SMART" id="SM00079">
    <property type="entry name" value="PBPe"/>
    <property type="match status" value="1"/>
</dbReference>
<accession>A0ABW0YMA4</accession>
<evidence type="ECO:0000256" key="5">
    <source>
        <dbReference type="ARBA" id="ARBA00023288"/>
    </source>
</evidence>
<evidence type="ECO:0000256" key="6">
    <source>
        <dbReference type="RuleBase" id="RU003744"/>
    </source>
</evidence>
<evidence type="ECO:0000256" key="7">
    <source>
        <dbReference type="SAM" id="MobiDB-lite"/>
    </source>
</evidence>
<evidence type="ECO:0000256" key="2">
    <source>
        <dbReference type="ARBA" id="ARBA00010333"/>
    </source>
</evidence>
<dbReference type="InterPro" id="IPR001320">
    <property type="entry name" value="Iontro_rcpt_C"/>
</dbReference>